<dbReference type="Pfam" id="PF19843">
    <property type="entry name" value="DUF6318"/>
    <property type="match status" value="1"/>
</dbReference>
<dbReference type="Proteomes" id="UP000315842">
    <property type="component" value="Unassembled WGS sequence"/>
</dbReference>
<name>A0A4Y3KIE5_CELUD</name>
<dbReference type="RefSeq" id="WP_166772052.1">
    <property type="nucleotide sequence ID" value="NZ_BJLP01000096.1"/>
</dbReference>
<dbReference type="InterPro" id="IPR046281">
    <property type="entry name" value="DUF6318"/>
</dbReference>
<evidence type="ECO:0000256" key="1">
    <source>
        <dbReference type="SAM" id="MobiDB-lite"/>
    </source>
</evidence>
<comment type="caution">
    <text evidence="3">The sequence shown here is derived from an EMBL/GenBank/DDBJ whole genome shotgun (WGS) entry which is preliminary data.</text>
</comment>
<evidence type="ECO:0000259" key="2">
    <source>
        <dbReference type="Pfam" id="PF19843"/>
    </source>
</evidence>
<feature type="compositionally biased region" description="Pro residues" evidence="1">
    <location>
        <begin position="62"/>
        <end position="72"/>
    </location>
</feature>
<keyword evidence="4" id="KW-1185">Reference proteome</keyword>
<evidence type="ECO:0000313" key="4">
    <source>
        <dbReference type="Proteomes" id="UP000315842"/>
    </source>
</evidence>
<feature type="region of interest" description="Disordered" evidence="1">
    <location>
        <begin position="41"/>
        <end position="101"/>
    </location>
</feature>
<gene>
    <name evidence="3" type="ORF">CUD01_31840</name>
</gene>
<evidence type="ECO:0000313" key="3">
    <source>
        <dbReference type="EMBL" id="GEA82740.1"/>
    </source>
</evidence>
<sequence>MDERPQGLTVLCTFIPMRSRGSWAVGLVLVGVLASAGCTAEGTAAPTTPRPTTSSHATVTPTPDPSPTPTPSSAPSVAPTSGPDQDVTKPPARPDALDGPATEDNAVAVAKYFTALYSYIVATGDFTEWDALSGPDCRFCESGRESAEEVHNAGNHGTGGAVDLGFGSASAQGDGTFVVDVQFTEYPSQTVNPQGVVVEDFPGTLQLKATMVLSHDGRGWRVEGVKIDEFGSGT</sequence>
<proteinExistence type="predicted"/>
<feature type="domain" description="DUF6318" evidence="2">
    <location>
        <begin position="78"/>
        <end position="224"/>
    </location>
</feature>
<dbReference type="AlphaFoldDB" id="A0A4Y3KIE5"/>
<dbReference type="EMBL" id="BJLP01000096">
    <property type="protein sequence ID" value="GEA82740.1"/>
    <property type="molecule type" value="Genomic_DNA"/>
</dbReference>
<feature type="compositionally biased region" description="Low complexity" evidence="1">
    <location>
        <begin position="41"/>
        <end position="61"/>
    </location>
</feature>
<reference evidence="3 4" key="1">
    <citation type="submission" date="2019-06" db="EMBL/GenBank/DDBJ databases">
        <title>Whole genome shotgun sequence of Cellulomonas uda NBRC 3747.</title>
        <authorList>
            <person name="Hosoyama A."/>
            <person name="Uohara A."/>
            <person name="Ohji S."/>
            <person name="Ichikawa N."/>
        </authorList>
    </citation>
    <scope>NUCLEOTIDE SEQUENCE [LARGE SCALE GENOMIC DNA]</scope>
    <source>
        <strain evidence="3 4">NBRC 3747</strain>
    </source>
</reference>
<accession>A0A4Y3KIE5</accession>
<protein>
    <recommendedName>
        <fullName evidence="2">DUF6318 domain-containing protein</fullName>
    </recommendedName>
</protein>
<organism evidence="3 4">
    <name type="scientific">Cellulomonas uda</name>
    <dbReference type="NCBI Taxonomy" id="1714"/>
    <lineage>
        <taxon>Bacteria</taxon>
        <taxon>Bacillati</taxon>
        <taxon>Actinomycetota</taxon>
        <taxon>Actinomycetes</taxon>
        <taxon>Micrococcales</taxon>
        <taxon>Cellulomonadaceae</taxon>
        <taxon>Cellulomonas</taxon>
    </lineage>
</organism>